<evidence type="ECO:0000259" key="10">
    <source>
        <dbReference type="Pfam" id="PF21088"/>
    </source>
</evidence>
<feature type="transmembrane region" description="Helical" evidence="7">
    <location>
        <begin position="341"/>
        <end position="363"/>
    </location>
</feature>
<keyword evidence="12" id="KW-1185">Reference proteome</keyword>
<dbReference type="InterPro" id="IPR049142">
    <property type="entry name" value="MS_channel_1st"/>
</dbReference>
<sequence>MRIGRTALHRRCATIFFLAYLFIGNACFAQEGKQATDELLDVSNQIERLIASHEGLRGEQELLQKLQIKTLLEKQSETISSLLDELSANPDYVSADSKEKLKQKLLEQYRFAEQAYAERSKALFTMRGEFEGLDGEPALKHELAIGHVEGSLSQLNLLKLDLIKWMTQLGVDTKHLKEKLSGEVIRRGKELSLLLNFANERIGVLVKEKPNATASEKEDIDLALRRLSIKRTTCTQALEGTVATLDALETNADYFKEVLITSTGAVSEDIFEVKVITRLLESWTETATEWFGENSISFTVKLIVFFAILFVFHLLSNVVRKVAEKAVNNSKLNLSQLLKDFFISMAGKIVFFIGVMIGLSQIGVQLAPLLAGFGVAGIVIGFALQGTLSNFASGMMILIYRPFDVGDMVIAGGVQGNVKKLSLVSATIQTIDNQRVVVPNNMIWNDVITNITAEKLRRVDMVFGISYSDDLDHAERVIHDVVTSHPNVLKRPEPVIKVANLGESSVDFWVRPWVKTEFYWDVLWDLTKQIKQRFDEEGICIPFPQRDVHLYPTALPVAVDVKADSKVPGDETA</sequence>
<dbReference type="InterPro" id="IPR011066">
    <property type="entry name" value="MscS_channel_C_sf"/>
</dbReference>
<organism evidence="11 12">
    <name type="scientific">Corallincola platygyrae</name>
    <dbReference type="NCBI Taxonomy" id="1193278"/>
    <lineage>
        <taxon>Bacteria</taxon>
        <taxon>Pseudomonadati</taxon>
        <taxon>Pseudomonadota</taxon>
        <taxon>Gammaproteobacteria</taxon>
        <taxon>Alteromonadales</taxon>
        <taxon>Psychromonadaceae</taxon>
        <taxon>Corallincola</taxon>
    </lineage>
</organism>
<evidence type="ECO:0000256" key="2">
    <source>
        <dbReference type="ARBA" id="ARBA00008017"/>
    </source>
</evidence>
<keyword evidence="7" id="KW-0406">Ion transport</keyword>
<comment type="caution">
    <text evidence="7">Lacks conserved residue(s) required for the propagation of feature annotation.</text>
</comment>
<keyword evidence="6 7" id="KW-0472">Membrane</keyword>
<dbReference type="SUPFAM" id="SSF82861">
    <property type="entry name" value="Mechanosensitive channel protein MscS (YggB), transmembrane region"/>
    <property type="match status" value="1"/>
</dbReference>
<keyword evidence="3" id="KW-1003">Cell membrane</keyword>
<dbReference type="InterPro" id="IPR049278">
    <property type="entry name" value="MS_channel_C"/>
</dbReference>
<keyword evidence="5 7" id="KW-1133">Transmembrane helix</keyword>
<gene>
    <name evidence="11" type="ORF">ACFSJ3_06500</name>
</gene>
<name>A0ABW4XMF1_9GAMM</name>
<dbReference type="InterPro" id="IPR011014">
    <property type="entry name" value="MscS_channel_TM-2"/>
</dbReference>
<dbReference type="Pfam" id="PF21088">
    <property type="entry name" value="MS_channel_1st"/>
    <property type="match status" value="1"/>
</dbReference>
<comment type="subcellular location">
    <subcellularLocation>
        <location evidence="7">Cell inner membrane</location>
        <topology evidence="7">Multi-pass membrane protein</topology>
    </subcellularLocation>
    <subcellularLocation>
        <location evidence="1">Cell membrane</location>
        <topology evidence="1">Multi-pass membrane protein</topology>
    </subcellularLocation>
</comment>
<keyword evidence="7" id="KW-0407">Ion channel</keyword>
<dbReference type="Gene3D" id="3.30.70.100">
    <property type="match status" value="1"/>
</dbReference>
<dbReference type="Pfam" id="PF00924">
    <property type="entry name" value="MS_channel_2nd"/>
    <property type="match status" value="1"/>
</dbReference>
<dbReference type="RefSeq" id="WP_345340296.1">
    <property type="nucleotide sequence ID" value="NZ_BAABLI010000014.1"/>
</dbReference>
<evidence type="ECO:0000256" key="4">
    <source>
        <dbReference type="ARBA" id="ARBA00022692"/>
    </source>
</evidence>
<dbReference type="InterPro" id="IPR023408">
    <property type="entry name" value="MscS_beta-dom_sf"/>
</dbReference>
<evidence type="ECO:0000256" key="6">
    <source>
        <dbReference type="ARBA" id="ARBA00023136"/>
    </source>
</evidence>
<evidence type="ECO:0000313" key="11">
    <source>
        <dbReference type="EMBL" id="MFD2095633.1"/>
    </source>
</evidence>
<feature type="domain" description="Mechanosensitive ion channel MscS C-terminal" evidence="9">
    <location>
        <begin position="459"/>
        <end position="539"/>
    </location>
</feature>
<evidence type="ECO:0000256" key="3">
    <source>
        <dbReference type="ARBA" id="ARBA00022475"/>
    </source>
</evidence>
<dbReference type="Gene3D" id="2.30.30.60">
    <property type="match status" value="1"/>
</dbReference>
<keyword evidence="4 7" id="KW-0812">Transmembrane</keyword>
<dbReference type="InterPro" id="IPR045275">
    <property type="entry name" value="MscS_archaea/bacteria_type"/>
</dbReference>
<reference evidence="12" key="1">
    <citation type="journal article" date="2019" name="Int. J. Syst. Evol. Microbiol.">
        <title>The Global Catalogue of Microorganisms (GCM) 10K type strain sequencing project: providing services to taxonomists for standard genome sequencing and annotation.</title>
        <authorList>
            <consortium name="The Broad Institute Genomics Platform"/>
            <consortium name="The Broad Institute Genome Sequencing Center for Infectious Disease"/>
            <person name="Wu L."/>
            <person name="Ma J."/>
        </authorList>
    </citation>
    <scope>NUCLEOTIDE SEQUENCE [LARGE SCALE GENOMIC DNA]</scope>
    <source>
        <strain evidence="12">CGMCC 1.10992</strain>
    </source>
</reference>
<dbReference type="EMBL" id="JBHUHT010000009">
    <property type="protein sequence ID" value="MFD2095633.1"/>
    <property type="molecule type" value="Genomic_DNA"/>
</dbReference>
<protein>
    <recommendedName>
        <fullName evidence="7">Small-conductance mechanosensitive channel</fullName>
    </recommendedName>
</protein>
<comment type="function">
    <text evidence="7">Mechanosensitive channel that participates in the regulation of osmotic pressure changes within the cell, opening in response to stretch forces in the membrane lipid bilayer, without the need for other proteins. Contributes to normal resistance to hypoosmotic shock. Forms an ion channel of 1.0 nanosiemens conductance with a slight preference for anions.</text>
</comment>
<keyword evidence="7" id="KW-0997">Cell inner membrane</keyword>
<feature type="transmembrane region" description="Helical" evidence="7">
    <location>
        <begin position="302"/>
        <end position="320"/>
    </location>
</feature>
<dbReference type="PANTHER" id="PTHR30221">
    <property type="entry name" value="SMALL-CONDUCTANCE MECHANOSENSITIVE CHANNEL"/>
    <property type="match status" value="1"/>
</dbReference>
<keyword evidence="7" id="KW-0813">Transport</keyword>
<evidence type="ECO:0000313" key="12">
    <source>
        <dbReference type="Proteomes" id="UP001597380"/>
    </source>
</evidence>
<feature type="transmembrane region" description="Helical" evidence="7">
    <location>
        <begin position="369"/>
        <end position="392"/>
    </location>
</feature>
<evidence type="ECO:0000256" key="5">
    <source>
        <dbReference type="ARBA" id="ARBA00022989"/>
    </source>
</evidence>
<proteinExistence type="inferred from homology"/>
<dbReference type="SUPFAM" id="SSF82689">
    <property type="entry name" value="Mechanosensitive channel protein MscS (YggB), C-terminal domain"/>
    <property type="match status" value="1"/>
</dbReference>
<dbReference type="InterPro" id="IPR006685">
    <property type="entry name" value="MscS_channel_2nd"/>
</dbReference>
<dbReference type="Proteomes" id="UP001597380">
    <property type="component" value="Unassembled WGS sequence"/>
</dbReference>
<dbReference type="PANTHER" id="PTHR30221:SF1">
    <property type="entry name" value="SMALL-CONDUCTANCE MECHANOSENSITIVE CHANNEL"/>
    <property type="match status" value="1"/>
</dbReference>
<dbReference type="InterPro" id="IPR010920">
    <property type="entry name" value="LSM_dom_sf"/>
</dbReference>
<comment type="caution">
    <text evidence="11">The sequence shown here is derived from an EMBL/GenBank/DDBJ whole genome shotgun (WGS) entry which is preliminary data.</text>
</comment>
<evidence type="ECO:0000259" key="9">
    <source>
        <dbReference type="Pfam" id="PF21082"/>
    </source>
</evidence>
<dbReference type="Gene3D" id="1.10.287.1260">
    <property type="match status" value="1"/>
</dbReference>
<dbReference type="SUPFAM" id="SSF50182">
    <property type="entry name" value="Sm-like ribonucleoproteins"/>
    <property type="match status" value="1"/>
</dbReference>
<evidence type="ECO:0000256" key="7">
    <source>
        <dbReference type="RuleBase" id="RU369025"/>
    </source>
</evidence>
<comment type="similarity">
    <text evidence="2 7">Belongs to the MscS (TC 1.A.23) family.</text>
</comment>
<accession>A0ABW4XMF1</accession>
<comment type="subunit">
    <text evidence="7">Homoheptamer.</text>
</comment>
<evidence type="ECO:0000259" key="8">
    <source>
        <dbReference type="Pfam" id="PF00924"/>
    </source>
</evidence>
<feature type="domain" description="Mechanosensitive ion channel transmembrane helices 2/3" evidence="10">
    <location>
        <begin position="349"/>
        <end position="385"/>
    </location>
</feature>
<evidence type="ECO:0000256" key="1">
    <source>
        <dbReference type="ARBA" id="ARBA00004651"/>
    </source>
</evidence>
<feature type="domain" description="Mechanosensitive ion channel MscS" evidence="8">
    <location>
        <begin position="387"/>
        <end position="452"/>
    </location>
</feature>
<dbReference type="Pfam" id="PF21082">
    <property type="entry name" value="MS_channel_3rd"/>
    <property type="match status" value="1"/>
</dbReference>